<gene>
    <name evidence="1" type="ORF">GFSPODELE1_LOCUS1290</name>
</gene>
<dbReference type="EMBL" id="OZ037944">
    <property type="protein sequence ID" value="CAL1696647.1"/>
    <property type="molecule type" value="Genomic_DNA"/>
</dbReference>
<organism evidence="1 2">
    <name type="scientific">Somion occarium</name>
    <dbReference type="NCBI Taxonomy" id="3059160"/>
    <lineage>
        <taxon>Eukaryota</taxon>
        <taxon>Fungi</taxon>
        <taxon>Dikarya</taxon>
        <taxon>Basidiomycota</taxon>
        <taxon>Agaricomycotina</taxon>
        <taxon>Agaricomycetes</taxon>
        <taxon>Polyporales</taxon>
        <taxon>Cerrenaceae</taxon>
        <taxon>Somion</taxon>
    </lineage>
</organism>
<sequence length="60" mass="6782">MPATKEISDYEVLKAWGGWHNFLLSYGLKPYNKDDVEEGKAILAVIKRNAQEEKAEGSKN</sequence>
<dbReference type="Proteomes" id="UP001497453">
    <property type="component" value="Chromosome 1"/>
</dbReference>
<accession>A0ABP1CLS3</accession>
<evidence type="ECO:0000313" key="2">
    <source>
        <dbReference type="Proteomes" id="UP001497453"/>
    </source>
</evidence>
<name>A0ABP1CLS3_9APHY</name>
<reference evidence="2" key="1">
    <citation type="submission" date="2024-04" db="EMBL/GenBank/DDBJ databases">
        <authorList>
            <person name="Shaw F."/>
            <person name="Minotto A."/>
        </authorList>
    </citation>
    <scope>NUCLEOTIDE SEQUENCE [LARGE SCALE GENOMIC DNA]</scope>
</reference>
<protein>
    <submittedName>
        <fullName evidence="1">Uncharacterized protein</fullName>
    </submittedName>
</protein>
<evidence type="ECO:0000313" key="1">
    <source>
        <dbReference type="EMBL" id="CAL1696647.1"/>
    </source>
</evidence>
<proteinExistence type="predicted"/>
<keyword evidence="2" id="KW-1185">Reference proteome</keyword>